<protein>
    <submittedName>
        <fullName evidence="2">Uncharacterized protein</fullName>
    </submittedName>
</protein>
<organism evidence="2 3">
    <name type="scientific">Phormidesmis priestleyi Ana</name>
    <dbReference type="NCBI Taxonomy" id="1666911"/>
    <lineage>
        <taxon>Bacteria</taxon>
        <taxon>Bacillati</taxon>
        <taxon>Cyanobacteriota</taxon>
        <taxon>Cyanophyceae</taxon>
        <taxon>Leptolyngbyales</taxon>
        <taxon>Leptolyngbyaceae</taxon>
        <taxon>Phormidesmis</taxon>
    </lineage>
</organism>
<reference evidence="2 3" key="1">
    <citation type="submission" date="2015-09" db="EMBL/GenBank/DDBJ databases">
        <title>Identification and resolution of microdiversity through metagenomic sequencing of parallel consortia.</title>
        <authorList>
            <person name="Nelson W.C."/>
            <person name="Romine M.F."/>
            <person name="Lindemann S.R."/>
        </authorList>
    </citation>
    <scope>NUCLEOTIDE SEQUENCE [LARGE SCALE GENOMIC DNA]</scope>
    <source>
        <strain evidence="2">Ana</strain>
    </source>
</reference>
<dbReference type="AlphaFoldDB" id="A0A0P7ZP98"/>
<evidence type="ECO:0000313" key="3">
    <source>
        <dbReference type="Proteomes" id="UP000050465"/>
    </source>
</evidence>
<dbReference type="Proteomes" id="UP000050465">
    <property type="component" value="Unassembled WGS sequence"/>
</dbReference>
<sequence>MKHKDEIWEKVKSSWKLGLSSSGSEDVNSFSLEPPEAQIIEIGKIEKKNYQQLLTLRCVIAIYSNAFAQFSTSQNEVQIEGAAAAKSTPQLPDELATAETTPAEPDNHENEAPHSEEKGELDAGLGTKTLTAGQLVRIVMPGGSLNGIETRVLAQTVNVLGQPVYRLDYQRQGQAITLPVECLQVVQERQPVPGETAIKATAEQLLQVLGKACPFVGPGFWTVRREEVPDKAWRQLLRLVGET</sequence>
<dbReference type="EMBL" id="LJZR01000107">
    <property type="protein sequence ID" value="KPQ31376.1"/>
    <property type="molecule type" value="Genomic_DNA"/>
</dbReference>
<name>A0A0P7ZP98_9CYAN</name>
<feature type="compositionally biased region" description="Basic and acidic residues" evidence="1">
    <location>
        <begin position="105"/>
        <end position="121"/>
    </location>
</feature>
<comment type="caution">
    <text evidence="2">The sequence shown here is derived from an EMBL/GenBank/DDBJ whole genome shotgun (WGS) entry which is preliminary data.</text>
</comment>
<evidence type="ECO:0000313" key="2">
    <source>
        <dbReference type="EMBL" id="KPQ31376.1"/>
    </source>
</evidence>
<feature type="region of interest" description="Disordered" evidence="1">
    <location>
        <begin position="84"/>
        <end position="124"/>
    </location>
</feature>
<proteinExistence type="predicted"/>
<accession>A0A0P7ZP98</accession>
<gene>
    <name evidence="2" type="ORF">HLUCCA11_23845</name>
</gene>
<evidence type="ECO:0000256" key="1">
    <source>
        <dbReference type="SAM" id="MobiDB-lite"/>
    </source>
</evidence>